<dbReference type="InterPro" id="IPR051677">
    <property type="entry name" value="AfsR-DnrI-RedD_regulator"/>
</dbReference>
<comment type="similarity">
    <text evidence="1">Belongs to the AfsR/DnrI/RedD regulatory family.</text>
</comment>
<keyword evidence="4 6" id="KW-0238">DNA-binding</keyword>
<reference evidence="8" key="1">
    <citation type="journal article" date="2014" name="Int. J. Syst. Evol. Microbiol.">
        <title>Complete genome sequence of Corynebacterium casei LMG S-19264T (=DSM 44701T), isolated from a smear-ripened cheese.</title>
        <authorList>
            <consortium name="US DOE Joint Genome Institute (JGI-PGF)"/>
            <person name="Walter F."/>
            <person name="Albersmeier A."/>
            <person name="Kalinowski J."/>
            <person name="Ruckert C."/>
        </authorList>
    </citation>
    <scope>NUCLEOTIDE SEQUENCE</scope>
    <source>
        <strain evidence="8">JCM 4714</strain>
    </source>
</reference>
<keyword evidence="2" id="KW-0902">Two-component regulatory system</keyword>
<dbReference type="SUPFAM" id="SSF46894">
    <property type="entry name" value="C-terminal effector domain of the bipartite response regulators"/>
    <property type="match status" value="1"/>
</dbReference>
<dbReference type="GO" id="GO:0006355">
    <property type="term" value="P:regulation of DNA-templated transcription"/>
    <property type="evidence" value="ECO:0007669"/>
    <property type="project" value="InterPro"/>
</dbReference>
<dbReference type="CDD" id="cd15831">
    <property type="entry name" value="BTAD"/>
    <property type="match status" value="1"/>
</dbReference>
<dbReference type="PROSITE" id="PS51755">
    <property type="entry name" value="OMPR_PHOB"/>
    <property type="match status" value="1"/>
</dbReference>
<dbReference type="GO" id="GO:0000160">
    <property type="term" value="P:phosphorelay signal transduction system"/>
    <property type="evidence" value="ECO:0007669"/>
    <property type="project" value="UniProtKB-KW"/>
</dbReference>
<gene>
    <name evidence="9" type="primary">alnC</name>
    <name evidence="8" type="ORF">GCM10010339_86640</name>
</gene>
<keyword evidence="10" id="KW-1185">Reference proteome</keyword>
<evidence type="ECO:0000313" key="10">
    <source>
        <dbReference type="Proteomes" id="UP000655443"/>
    </source>
</evidence>
<feature type="domain" description="OmpR/PhoB-type" evidence="7">
    <location>
        <begin position="19"/>
        <end position="127"/>
    </location>
</feature>
<evidence type="ECO:0000256" key="6">
    <source>
        <dbReference type="PROSITE-ProRule" id="PRU01091"/>
    </source>
</evidence>
<keyword evidence="5" id="KW-0804">Transcription</keyword>
<dbReference type="Pfam" id="PF00486">
    <property type="entry name" value="Trans_reg_C"/>
    <property type="match status" value="1"/>
</dbReference>
<dbReference type="RefSeq" id="WP_189959027.1">
    <property type="nucleotide sequence ID" value="NZ_BMVG01000053.1"/>
</dbReference>
<reference evidence="9" key="2">
    <citation type="journal article" date="2019" name="Angew. Chem. Int. Ed. Engl.">
        <title>Biosynthesis of the nitrogen-nitrogen bond-containing L-alanosine.</title>
        <authorList>
            <person name="Wang M."/>
            <person name="Niikura H."/>
            <person name="He H.Y."/>
            <person name="Daniel-Ivad P."/>
            <person name="Ryan K."/>
        </authorList>
    </citation>
    <scope>NUCLEOTIDE SEQUENCE</scope>
    <source>
        <strain evidence="9">DSM 40606</strain>
    </source>
</reference>
<dbReference type="SUPFAM" id="SSF48452">
    <property type="entry name" value="TPR-like"/>
    <property type="match status" value="1"/>
</dbReference>
<evidence type="ECO:0000256" key="5">
    <source>
        <dbReference type="ARBA" id="ARBA00023163"/>
    </source>
</evidence>
<dbReference type="PANTHER" id="PTHR35807">
    <property type="entry name" value="TRANSCRIPTIONAL REGULATOR REDD-RELATED"/>
    <property type="match status" value="1"/>
</dbReference>
<reference evidence="8" key="3">
    <citation type="submission" date="2020-09" db="EMBL/GenBank/DDBJ databases">
        <authorList>
            <person name="Sun Q."/>
            <person name="Ohkuma M."/>
        </authorList>
    </citation>
    <scope>NUCLEOTIDE SEQUENCE</scope>
    <source>
        <strain evidence="8">JCM 4714</strain>
    </source>
</reference>
<name>A0A6B9JQJ9_9ACTN</name>
<evidence type="ECO:0000313" key="9">
    <source>
        <dbReference type="EMBL" id="QGZ20031.1"/>
    </source>
</evidence>
<feature type="DNA-binding region" description="OmpR/PhoB-type" evidence="6">
    <location>
        <begin position="19"/>
        <end position="127"/>
    </location>
</feature>
<dbReference type="GO" id="GO:0003677">
    <property type="term" value="F:DNA binding"/>
    <property type="evidence" value="ECO:0007669"/>
    <property type="project" value="UniProtKB-UniRule"/>
</dbReference>
<dbReference type="SMART" id="SM00862">
    <property type="entry name" value="Trans_reg_C"/>
    <property type="match status" value="1"/>
</dbReference>
<dbReference type="EMBL" id="BMVG01000053">
    <property type="protein sequence ID" value="GHE14729.1"/>
    <property type="molecule type" value="Genomic_DNA"/>
</dbReference>
<dbReference type="PANTHER" id="PTHR35807:SF1">
    <property type="entry name" value="TRANSCRIPTIONAL REGULATOR REDD"/>
    <property type="match status" value="1"/>
</dbReference>
<accession>A0A6B9JQJ9</accession>
<evidence type="ECO:0000256" key="4">
    <source>
        <dbReference type="ARBA" id="ARBA00023125"/>
    </source>
</evidence>
<dbReference type="AlphaFoldDB" id="A0A6B9JQJ9"/>
<dbReference type="Gene3D" id="1.25.40.10">
    <property type="entry name" value="Tetratricopeptide repeat domain"/>
    <property type="match status" value="1"/>
</dbReference>
<dbReference type="InterPro" id="IPR016032">
    <property type="entry name" value="Sig_transdc_resp-reg_C-effctor"/>
</dbReference>
<dbReference type="InterPro" id="IPR001867">
    <property type="entry name" value="OmpR/PhoB-type_DNA-bd"/>
</dbReference>
<keyword evidence="3" id="KW-0805">Transcription regulation</keyword>
<sequence length="290" mass="31845">MRVSTCAAGQLYDVSAKVSDTRKSVRAKLGLLGPLRLTSNELDEPVSVAPKIRTVLAMLCMHPDQVVPVSVLTRELWSEQPPVTALRTLQTYILNIRKLLSKATGLKPADITDQILVTQGSGYSLRNSDLRLDWLDFLQLADHGRASLRAGDSHTGIRGLEEALGMWRGSGLSDVPTGMVLEGRRLMLEERRLDTIEALIDARIEAGLHQQVTAELASLTSEHPFHEGLHAQYMRALALSGRRAGALEVFARLRSRLIEEIGIEPGYPLHQLQHKILNSHTATDASLSGS</sequence>
<dbReference type="InterPro" id="IPR011990">
    <property type="entry name" value="TPR-like_helical_dom_sf"/>
</dbReference>
<dbReference type="SMART" id="SM01043">
    <property type="entry name" value="BTAD"/>
    <property type="match status" value="1"/>
</dbReference>
<dbReference type="EMBL" id="MN626712">
    <property type="protein sequence ID" value="QGZ20031.1"/>
    <property type="molecule type" value="Genomic_DNA"/>
</dbReference>
<protein>
    <submittedName>
        <fullName evidence="9">AfsR/SARP family transcriptional regulator</fullName>
    </submittedName>
</protein>
<dbReference type="InterPro" id="IPR005158">
    <property type="entry name" value="BTAD"/>
</dbReference>
<organism evidence="9">
    <name type="scientific">Streptomyces alanosinicus</name>
    <dbReference type="NCBI Taxonomy" id="68171"/>
    <lineage>
        <taxon>Bacteria</taxon>
        <taxon>Bacillati</taxon>
        <taxon>Actinomycetota</taxon>
        <taxon>Actinomycetes</taxon>
        <taxon>Kitasatosporales</taxon>
        <taxon>Streptomycetaceae</taxon>
        <taxon>Streptomyces</taxon>
    </lineage>
</organism>
<dbReference type="Proteomes" id="UP000655443">
    <property type="component" value="Unassembled WGS sequence"/>
</dbReference>
<dbReference type="Gene3D" id="1.10.10.10">
    <property type="entry name" value="Winged helix-like DNA-binding domain superfamily/Winged helix DNA-binding domain"/>
    <property type="match status" value="1"/>
</dbReference>
<dbReference type="Pfam" id="PF03704">
    <property type="entry name" value="BTAD"/>
    <property type="match status" value="1"/>
</dbReference>
<evidence type="ECO:0000256" key="3">
    <source>
        <dbReference type="ARBA" id="ARBA00023015"/>
    </source>
</evidence>
<proteinExistence type="inferred from homology"/>
<evidence type="ECO:0000313" key="8">
    <source>
        <dbReference type="EMBL" id="GHE14729.1"/>
    </source>
</evidence>
<evidence type="ECO:0000256" key="2">
    <source>
        <dbReference type="ARBA" id="ARBA00023012"/>
    </source>
</evidence>
<evidence type="ECO:0000256" key="1">
    <source>
        <dbReference type="ARBA" id="ARBA00005820"/>
    </source>
</evidence>
<evidence type="ECO:0000259" key="7">
    <source>
        <dbReference type="PROSITE" id="PS51755"/>
    </source>
</evidence>
<dbReference type="InterPro" id="IPR036388">
    <property type="entry name" value="WH-like_DNA-bd_sf"/>
</dbReference>